<organism evidence="4 5">
    <name type="scientific">Syntrophorhabdus aromaticivorans</name>
    <dbReference type="NCBI Taxonomy" id="328301"/>
    <lineage>
        <taxon>Bacteria</taxon>
        <taxon>Pseudomonadati</taxon>
        <taxon>Thermodesulfobacteriota</taxon>
        <taxon>Syntrophorhabdia</taxon>
        <taxon>Syntrophorhabdales</taxon>
        <taxon>Syntrophorhabdaceae</taxon>
        <taxon>Syntrophorhabdus</taxon>
    </lineage>
</organism>
<dbReference type="Pfam" id="PF13237">
    <property type="entry name" value="Fer4_10"/>
    <property type="match status" value="1"/>
</dbReference>
<dbReference type="InterPro" id="IPR017896">
    <property type="entry name" value="4Fe4S_Fe-S-bd"/>
</dbReference>
<comment type="caution">
    <text evidence="4">The sequence shown here is derived from an EMBL/GenBank/DDBJ whole genome shotgun (WGS) entry which is preliminary data.</text>
</comment>
<dbReference type="SUPFAM" id="SSF54862">
    <property type="entry name" value="4Fe-4S ferredoxins"/>
    <property type="match status" value="1"/>
</dbReference>
<evidence type="ECO:0000256" key="1">
    <source>
        <dbReference type="ARBA" id="ARBA00022723"/>
    </source>
</evidence>
<name>A0A351U8B9_9BACT</name>
<dbReference type="STRING" id="909663.GCA_000512235_00247"/>
<evidence type="ECO:0000313" key="4">
    <source>
        <dbReference type="EMBL" id="NLW35839.1"/>
    </source>
</evidence>
<keyword evidence="2" id="KW-0408">Iron</keyword>
<dbReference type="GO" id="GO:0046872">
    <property type="term" value="F:metal ion binding"/>
    <property type="evidence" value="ECO:0007669"/>
    <property type="project" value="UniProtKB-KW"/>
</dbReference>
<dbReference type="InterPro" id="IPR017900">
    <property type="entry name" value="4Fe4S_Fe_S_CS"/>
</dbReference>
<dbReference type="PROSITE" id="PS51379">
    <property type="entry name" value="4FE4S_FER_2"/>
    <property type="match status" value="2"/>
</dbReference>
<gene>
    <name evidence="4" type="ORF">GXY80_10215</name>
</gene>
<dbReference type="Proteomes" id="UP000777265">
    <property type="component" value="Unassembled WGS sequence"/>
</dbReference>
<dbReference type="AlphaFoldDB" id="A0A351U8B9"/>
<dbReference type="GO" id="GO:0051536">
    <property type="term" value="F:iron-sulfur cluster binding"/>
    <property type="evidence" value="ECO:0007669"/>
    <property type="project" value="UniProtKB-KW"/>
</dbReference>
<accession>A0A351U8B9</accession>
<reference evidence="4" key="2">
    <citation type="submission" date="2020-01" db="EMBL/GenBank/DDBJ databases">
        <authorList>
            <person name="Campanaro S."/>
        </authorList>
    </citation>
    <scope>NUCLEOTIDE SEQUENCE</scope>
    <source>
        <strain evidence="4">AS06rmzACSIP_7</strain>
    </source>
</reference>
<reference evidence="4" key="1">
    <citation type="journal article" date="2020" name="Biotechnol. Biofuels">
        <title>New insights from the biogas microbiome by comprehensive genome-resolved metagenomics of nearly 1600 species originating from multiple anaerobic digesters.</title>
        <authorList>
            <person name="Campanaro S."/>
            <person name="Treu L."/>
            <person name="Rodriguez-R L.M."/>
            <person name="Kovalovszki A."/>
            <person name="Ziels R.M."/>
            <person name="Maus I."/>
            <person name="Zhu X."/>
            <person name="Kougias P.G."/>
            <person name="Basile A."/>
            <person name="Luo G."/>
            <person name="Schluter A."/>
            <person name="Konstantinidis K.T."/>
            <person name="Angelidaki I."/>
        </authorList>
    </citation>
    <scope>NUCLEOTIDE SEQUENCE</scope>
    <source>
        <strain evidence="4">AS06rmzACSIP_7</strain>
    </source>
</reference>
<dbReference type="Gene3D" id="3.30.70.20">
    <property type="match status" value="1"/>
</dbReference>
<proteinExistence type="predicted"/>
<sequence length="65" mass="7097">MIPIVDKELCLGCGNCVEVCPPQAISLKDDKACIEQDYCEECGFCVAECPLDALEIRFPLSTDKA</sequence>
<evidence type="ECO:0000313" key="5">
    <source>
        <dbReference type="Proteomes" id="UP000777265"/>
    </source>
</evidence>
<dbReference type="EMBL" id="JAAYEE010000177">
    <property type="protein sequence ID" value="NLW35839.1"/>
    <property type="molecule type" value="Genomic_DNA"/>
</dbReference>
<evidence type="ECO:0000256" key="3">
    <source>
        <dbReference type="ARBA" id="ARBA00023014"/>
    </source>
</evidence>
<keyword evidence="3" id="KW-0411">Iron-sulfur</keyword>
<keyword evidence="1" id="KW-0479">Metal-binding</keyword>
<evidence type="ECO:0000256" key="2">
    <source>
        <dbReference type="ARBA" id="ARBA00023004"/>
    </source>
</evidence>
<protein>
    <submittedName>
        <fullName evidence="4">4Fe-4S binding protein</fullName>
    </submittedName>
</protein>
<dbReference type="PROSITE" id="PS00198">
    <property type="entry name" value="4FE4S_FER_1"/>
    <property type="match status" value="2"/>
</dbReference>